<evidence type="ECO:0000259" key="2">
    <source>
        <dbReference type="Pfam" id="PF00561"/>
    </source>
</evidence>
<organism evidence="3 4">
    <name type="scientific">Tetrahymena thermophila (strain SB210)</name>
    <dbReference type="NCBI Taxonomy" id="312017"/>
    <lineage>
        <taxon>Eukaryota</taxon>
        <taxon>Sar</taxon>
        <taxon>Alveolata</taxon>
        <taxon>Ciliophora</taxon>
        <taxon>Intramacronucleata</taxon>
        <taxon>Oligohymenophorea</taxon>
        <taxon>Hymenostomatida</taxon>
        <taxon>Tetrahymenina</taxon>
        <taxon>Tetrahymenidae</taxon>
        <taxon>Tetrahymena</taxon>
    </lineage>
</organism>
<feature type="compositionally biased region" description="Basic and acidic residues" evidence="1">
    <location>
        <begin position="71"/>
        <end position="81"/>
    </location>
</feature>
<dbReference type="AlphaFoldDB" id="I7M2C4"/>
<dbReference type="Pfam" id="PF00561">
    <property type="entry name" value="Abhydrolase_1"/>
    <property type="match status" value="1"/>
</dbReference>
<sequence>MELNSIIFPQLKTKISLEAFLNGKLAYIPKLKKISEDSQIPMSPRSSRPSEMMARYPAQSVKATKNIAFEQRNDSLDKSESKTPSPRSSNSLRMQSHTVFNQVSSTSLNENKNNKFRGYAETSSNLAKYEKEQPSKKGAQLKVAHQYSTSSFTQISTEEVSQFTESSSQNTPKNNNSRLSVFAGKKCSCHEKSQRDIRNSSYSSNSRQSSVSSCICDQGGSAQKAKDQTNTTKSFMSSIFQFNLSSQKTTSNSESGTPNKLAQSVIIERNQQRNSIFNSVCSNNSSAYKNDEVVSMGSDKKKQNHSQQRKIQITESQLYNPDFMGYDVDIYQPVGYVPVLYLNSNTNSDNLLIYFHANGEDIFSSYPLLNHLRQTMEINIIGVEYPGYGTYKTNQSCTADLIQEDAQYVFDFVTQQLKFELKNIILLGRSIGTGPATYLASKHQVGALVLISAFTSIRGIVEDFAWFFKYIIKERFNNLENIKKVSSPTFFLHGKKDSLISYKQSQTLSQHCKSANQLDTPSDMNHGHFNYEDDLTIPLLNFLLKNNYPLGKKNLKRKPLPEGLTYHPNHIQTNNQV</sequence>
<dbReference type="EMBL" id="GG662634">
    <property type="protein sequence ID" value="EAR99838.1"/>
    <property type="molecule type" value="Genomic_DNA"/>
</dbReference>
<dbReference type="InterPro" id="IPR029058">
    <property type="entry name" value="AB_hydrolase_fold"/>
</dbReference>
<protein>
    <submittedName>
        <fullName evidence="3">Alpha/beta superfamily hydrolase</fullName>
    </submittedName>
</protein>
<gene>
    <name evidence="3" type="ORF">TTHERM_00660200</name>
</gene>
<proteinExistence type="predicted"/>
<dbReference type="InterPro" id="IPR000073">
    <property type="entry name" value="AB_hydrolase_1"/>
</dbReference>
<accession>I7M2C4</accession>
<dbReference type="Proteomes" id="UP000009168">
    <property type="component" value="Unassembled WGS sequence"/>
</dbReference>
<feature type="compositionally biased region" description="Polar residues" evidence="1">
    <location>
        <begin position="82"/>
        <end position="96"/>
    </location>
</feature>
<dbReference type="eggNOG" id="KOG1552">
    <property type="taxonomic scope" value="Eukaryota"/>
</dbReference>
<dbReference type="PANTHER" id="PTHR12277:SF197">
    <property type="entry name" value="CHROMOSOME UNDETERMINED SCAFFOLD_38, WHOLE GENOME SHOTGUN SEQUENCE"/>
    <property type="match status" value="1"/>
</dbReference>
<reference evidence="4" key="1">
    <citation type="journal article" date="2006" name="PLoS Biol.">
        <title>Macronuclear genome sequence of the ciliate Tetrahymena thermophila, a model eukaryote.</title>
        <authorList>
            <person name="Eisen J.A."/>
            <person name="Coyne R.S."/>
            <person name="Wu M."/>
            <person name="Wu D."/>
            <person name="Thiagarajan M."/>
            <person name="Wortman J.R."/>
            <person name="Badger J.H."/>
            <person name="Ren Q."/>
            <person name="Amedeo P."/>
            <person name="Jones K.M."/>
            <person name="Tallon L.J."/>
            <person name="Delcher A.L."/>
            <person name="Salzberg S.L."/>
            <person name="Silva J.C."/>
            <person name="Haas B.J."/>
            <person name="Majoros W.H."/>
            <person name="Farzad M."/>
            <person name="Carlton J.M."/>
            <person name="Smith R.K. Jr."/>
            <person name="Garg J."/>
            <person name="Pearlman R.E."/>
            <person name="Karrer K.M."/>
            <person name="Sun L."/>
            <person name="Manning G."/>
            <person name="Elde N.C."/>
            <person name="Turkewitz A.P."/>
            <person name="Asai D.J."/>
            <person name="Wilkes D.E."/>
            <person name="Wang Y."/>
            <person name="Cai H."/>
            <person name="Collins K."/>
            <person name="Stewart B.A."/>
            <person name="Lee S.R."/>
            <person name="Wilamowska K."/>
            <person name="Weinberg Z."/>
            <person name="Ruzzo W.L."/>
            <person name="Wloga D."/>
            <person name="Gaertig J."/>
            <person name="Frankel J."/>
            <person name="Tsao C.-C."/>
            <person name="Gorovsky M.A."/>
            <person name="Keeling P.J."/>
            <person name="Waller R.F."/>
            <person name="Patron N.J."/>
            <person name="Cherry J.M."/>
            <person name="Stover N.A."/>
            <person name="Krieger C.J."/>
            <person name="del Toro C."/>
            <person name="Ryder H.F."/>
            <person name="Williamson S.C."/>
            <person name="Barbeau R.A."/>
            <person name="Hamilton E.P."/>
            <person name="Orias E."/>
        </authorList>
    </citation>
    <scope>NUCLEOTIDE SEQUENCE [LARGE SCALE GENOMIC DNA]</scope>
    <source>
        <strain evidence="4">SB210</strain>
    </source>
</reference>
<evidence type="ECO:0000313" key="4">
    <source>
        <dbReference type="Proteomes" id="UP000009168"/>
    </source>
</evidence>
<dbReference type="OrthoDB" id="10249433at2759"/>
<evidence type="ECO:0000313" key="3">
    <source>
        <dbReference type="EMBL" id="EAR99838.1"/>
    </source>
</evidence>
<keyword evidence="4" id="KW-1185">Reference proteome</keyword>
<feature type="compositionally biased region" description="Low complexity" evidence="1">
    <location>
        <begin position="41"/>
        <end position="55"/>
    </location>
</feature>
<dbReference type="HOGENOM" id="CLU_472921_0_0_1"/>
<dbReference type="InParanoid" id="I7M2C4"/>
<dbReference type="RefSeq" id="XP_001020083.1">
    <property type="nucleotide sequence ID" value="XM_001020083.3"/>
</dbReference>
<dbReference type="GeneID" id="7841623"/>
<dbReference type="PANTHER" id="PTHR12277">
    <property type="entry name" value="ALPHA/BETA HYDROLASE DOMAIN-CONTAINING PROTEIN"/>
    <property type="match status" value="1"/>
</dbReference>
<dbReference type="GO" id="GO:0016787">
    <property type="term" value="F:hydrolase activity"/>
    <property type="evidence" value="ECO:0007669"/>
    <property type="project" value="UniProtKB-KW"/>
</dbReference>
<dbReference type="SUPFAM" id="SSF53474">
    <property type="entry name" value="alpha/beta-Hydrolases"/>
    <property type="match status" value="1"/>
</dbReference>
<feature type="domain" description="AB hydrolase-1" evidence="2">
    <location>
        <begin position="351"/>
        <end position="478"/>
    </location>
</feature>
<dbReference type="STRING" id="312017.I7M2C4"/>
<keyword evidence="3" id="KW-0378">Hydrolase</keyword>
<name>I7M2C4_TETTS</name>
<dbReference type="KEGG" id="tet:TTHERM_00660200"/>
<dbReference type="Gene3D" id="3.40.50.1820">
    <property type="entry name" value="alpha/beta hydrolase"/>
    <property type="match status" value="1"/>
</dbReference>
<evidence type="ECO:0000256" key="1">
    <source>
        <dbReference type="SAM" id="MobiDB-lite"/>
    </source>
</evidence>
<feature type="region of interest" description="Disordered" evidence="1">
    <location>
        <begin position="37"/>
        <end position="96"/>
    </location>
</feature>